<feature type="domain" description="Glycosyl transferase family 1" evidence="2">
    <location>
        <begin position="176"/>
        <end position="297"/>
    </location>
</feature>
<keyword evidence="1" id="KW-0808">Transferase</keyword>
<accession>A0A918JU26</accession>
<dbReference type="Pfam" id="PF00534">
    <property type="entry name" value="Glycos_transf_1"/>
    <property type="match status" value="1"/>
</dbReference>
<protein>
    <recommendedName>
        <fullName evidence="2">Glycosyl transferase family 1 domain-containing protein</fullName>
    </recommendedName>
</protein>
<dbReference type="SUPFAM" id="SSF53756">
    <property type="entry name" value="UDP-Glycosyltransferase/glycogen phosphorylase"/>
    <property type="match status" value="1"/>
</dbReference>
<dbReference type="RefSeq" id="WP_027411270.1">
    <property type="nucleotide sequence ID" value="NZ_BMWS01000004.1"/>
</dbReference>
<evidence type="ECO:0000313" key="4">
    <source>
        <dbReference type="Proteomes" id="UP000601108"/>
    </source>
</evidence>
<dbReference type="GO" id="GO:0016757">
    <property type="term" value="F:glycosyltransferase activity"/>
    <property type="evidence" value="ECO:0007669"/>
    <property type="project" value="InterPro"/>
</dbReference>
<evidence type="ECO:0000256" key="1">
    <source>
        <dbReference type="ARBA" id="ARBA00022679"/>
    </source>
</evidence>
<dbReference type="Proteomes" id="UP000601108">
    <property type="component" value="Unassembled WGS sequence"/>
</dbReference>
<dbReference type="AlphaFoldDB" id="A0A918JU26"/>
<evidence type="ECO:0000313" key="3">
    <source>
        <dbReference type="EMBL" id="GGX09436.1"/>
    </source>
</evidence>
<proteinExistence type="predicted"/>
<reference evidence="3 4" key="1">
    <citation type="journal article" date="2014" name="Int. J. Syst. Evol. Microbiol.">
        <title>Complete genome sequence of Corynebacterium casei LMG S-19264T (=DSM 44701T), isolated from a smear-ripened cheese.</title>
        <authorList>
            <consortium name="US DOE Joint Genome Institute (JGI-PGF)"/>
            <person name="Walter F."/>
            <person name="Albersmeier A."/>
            <person name="Kalinowski J."/>
            <person name="Ruckert C."/>
        </authorList>
    </citation>
    <scope>NUCLEOTIDE SEQUENCE [LARGE SCALE GENOMIC DNA]</scope>
    <source>
        <strain evidence="3 4">KCTC 12285</strain>
    </source>
</reference>
<dbReference type="CDD" id="cd03809">
    <property type="entry name" value="GT4_MtfB-like"/>
    <property type="match status" value="1"/>
</dbReference>
<keyword evidence="4" id="KW-1185">Reference proteome</keyword>
<name>A0A918JU26_9FLAO</name>
<dbReference type="PANTHER" id="PTHR46401:SF2">
    <property type="entry name" value="GLYCOSYLTRANSFERASE WBBK-RELATED"/>
    <property type="match status" value="1"/>
</dbReference>
<sequence length="357" mass="42719">MKKIFLETHNINNQYTGFGQFNLHLLKGLYHHQEKDIEFTVHTKKIKPLKKIFKNYFKYKRYFGFRRYKETRIRKKYNIWHSLNQNTKIEPYYNIPYVLTIHDVNFVEEISDDHNHPRNIRFKEKLDRANAITYISEYAKRKTHQHFEIPKVDEYVIYNGNPSQEKLDLTNHIPTINIKEKYFFALGDFHERKNFHLLVEMMLHLKEHKLIIAGNDERPYGEKVKKLIESLNLKDRVILAGKISEIEKQYYFKNCTAFLFPSIREGFGLPPIEAMGFGTPVFLANETSLPEIGGEHAFYWLDLDPKNMANVIQKELVTFNKNKKEYQKKIIEQASLFDWNIASKKYLEVYKILLNQD</sequence>
<dbReference type="Gene3D" id="3.40.50.2000">
    <property type="entry name" value="Glycogen Phosphorylase B"/>
    <property type="match status" value="2"/>
</dbReference>
<dbReference type="InterPro" id="IPR001296">
    <property type="entry name" value="Glyco_trans_1"/>
</dbReference>
<comment type="caution">
    <text evidence="3">The sequence shown here is derived from an EMBL/GenBank/DDBJ whole genome shotgun (WGS) entry which is preliminary data.</text>
</comment>
<evidence type="ECO:0000259" key="2">
    <source>
        <dbReference type="Pfam" id="PF00534"/>
    </source>
</evidence>
<dbReference type="EMBL" id="BMWS01000004">
    <property type="protein sequence ID" value="GGX09436.1"/>
    <property type="molecule type" value="Genomic_DNA"/>
</dbReference>
<dbReference type="PANTHER" id="PTHR46401">
    <property type="entry name" value="GLYCOSYLTRANSFERASE WBBK-RELATED"/>
    <property type="match status" value="1"/>
</dbReference>
<organism evidence="3 4">
    <name type="scientific">Aquimarina muelleri</name>
    <dbReference type="NCBI Taxonomy" id="279356"/>
    <lineage>
        <taxon>Bacteria</taxon>
        <taxon>Pseudomonadati</taxon>
        <taxon>Bacteroidota</taxon>
        <taxon>Flavobacteriia</taxon>
        <taxon>Flavobacteriales</taxon>
        <taxon>Flavobacteriaceae</taxon>
        <taxon>Aquimarina</taxon>
    </lineage>
</organism>
<gene>
    <name evidence="3" type="ORF">GCM10007384_09110</name>
</gene>